<dbReference type="InterPro" id="IPR052895">
    <property type="entry name" value="HetReg/Transcr_Mod"/>
</dbReference>
<dbReference type="Proteomes" id="UP000582016">
    <property type="component" value="Unassembled WGS sequence"/>
</dbReference>
<gene>
    <name evidence="2" type="ORF">FPHYL_12661</name>
</gene>
<sequence>MSPSDDSRLYAPLDRSRREIRVIEILSTKPRIVCNLTTVSLDQDPEFSAISYLWGDKGKSEAIAVNGIERFITPSLANALEYVPYHWKNAFPERQSKSCRIWADALCINQNEQPEKSHQVELMKFMYPAAEIVFSCLDIGALQSNVRIAFKTCEALAKSALERDLVRPAYNVYPNIEEKNAQDLEWLLQHPFLDGRCPINSQEFTDAEQAVARTFRLKYWKRAWIFQELVLSKRVVVIHQLEFIDLKSLLDAQSCTQLLKEMAESKSKQAGRGFWLLWHSFSKIREVEWARACVHGGKNVEGSILRDMRSLLPLLYGRYGAKDPKDHVYALLGVIPLKIEPDYTDRMPVASVYVAACAEILKWHHVQQGWPLCFLSGAGLVHRSHEQNYKLPSWVDNFAEKSGMNKSPRSLFGVYGRQDDYAWPEKWNRLEAASIRGNNLTCSAIFFHSIVDASPTLFELQDSWLNFVSAMFRMIYQTLRDAEDSHPLWSLARAFGAEDLDIDVWETPTVTRLIRIFQYLLLLCQVPIKDDGTIDGHAAGIAETAAEEILERLTENVLNQECQRSDANGKKKEKNMQSCREFISRVRDKESFWNDIRDQQVQPDISEFLQLKPAIGLTERGEFIVLPRVAELGDQVVLIPGHWWLSLVRKENDHFVYVGDCWSSKPMQEVAELARAKEMKVIEIR</sequence>
<accession>A0A8H5IJF2</accession>
<dbReference type="OrthoDB" id="2157530at2759"/>
<proteinExistence type="predicted"/>
<dbReference type="PANTHER" id="PTHR24148">
    <property type="entry name" value="ANKYRIN REPEAT DOMAIN-CONTAINING PROTEIN 39 HOMOLOG-RELATED"/>
    <property type="match status" value="1"/>
</dbReference>
<evidence type="ECO:0000313" key="2">
    <source>
        <dbReference type="EMBL" id="KAF5537932.1"/>
    </source>
</evidence>
<organism evidence="2 3">
    <name type="scientific">Fusarium phyllophilum</name>
    <dbReference type="NCBI Taxonomy" id="47803"/>
    <lineage>
        <taxon>Eukaryota</taxon>
        <taxon>Fungi</taxon>
        <taxon>Dikarya</taxon>
        <taxon>Ascomycota</taxon>
        <taxon>Pezizomycotina</taxon>
        <taxon>Sordariomycetes</taxon>
        <taxon>Hypocreomycetidae</taxon>
        <taxon>Hypocreales</taxon>
        <taxon>Nectriaceae</taxon>
        <taxon>Fusarium</taxon>
        <taxon>Fusarium fujikuroi species complex</taxon>
    </lineage>
</organism>
<dbReference type="EMBL" id="JAAOAQ010000663">
    <property type="protein sequence ID" value="KAF5537932.1"/>
    <property type="molecule type" value="Genomic_DNA"/>
</dbReference>
<feature type="domain" description="Heterokaryon incompatibility" evidence="1">
    <location>
        <begin position="47"/>
        <end position="228"/>
    </location>
</feature>
<dbReference type="PANTHER" id="PTHR24148:SF64">
    <property type="entry name" value="HETEROKARYON INCOMPATIBILITY DOMAIN-CONTAINING PROTEIN"/>
    <property type="match status" value="1"/>
</dbReference>
<reference evidence="2 3" key="1">
    <citation type="submission" date="2020-05" db="EMBL/GenBank/DDBJ databases">
        <title>Identification and distribution of gene clusters putatively required for synthesis of sphingolipid metabolism inhibitors in phylogenetically diverse species of the filamentous fungus Fusarium.</title>
        <authorList>
            <person name="Kim H.-S."/>
            <person name="Busman M."/>
            <person name="Brown D.W."/>
            <person name="Divon H."/>
            <person name="Uhlig S."/>
            <person name="Proctor R.H."/>
        </authorList>
    </citation>
    <scope>NUCLEOTIDE SEQUENCE [LARGE SCALE GENOMIC DNA]</scope>
    <source>
        <strain evidence="2 3">NRRL 13617</strain>
    </source>
</reference>
<name>A0A8H5IJF2_9HYPO</name>
<keyword evidence="3" id="KW-1185">Reference proteome</keyword>
<protein>
    <submittedName>
        <fullName evidence="2">Heterokaryon incompatibility (Het-6OR allele)</fullName>
    </submittedName>
</protein>
<dbReference type="Pfam" id="PF06985">
    <property type="entry name" value="HET"/>
    <property type="match status" value="1"/>
</dbReference>
<dbReference type="AlphaFoldDB" id="A0A8H5IJF2"/>
<dbReference type="InterPro" id="IPR010730">
    <property type="entry name" value="HET"/>
</dbReference>
<evidence type="ECO:0000313" key="3">
    <source>
        <dbReference type="Proteomes" id="UP000582016"/>
    </source>
</evidence>
<comment type="caution">
    <text evidence="2">The sequence shown here is derived from an EMBL/GenBank/DDBJ whole genome shotgun (WGS) entry which is preliminary data.</text>
</comment>
<evidence type="ECO:0000259" key="1">
    <source>
        <dbReference type="Pfam" id="PF06985"/>
    </source>
</evidence>